<sequence>MATTLPSFSFLCIITISIFLSSILYQASAEPGAEPDDGWADDLSVKHKHKNKNQKLLKQNLSHFRFYWHDNITGPNPTSINIINPNISSQTGFGMVSMIDNALTLGPSLTSKEVGRAQGLYAGASLSNISLLMLMNFVFNTGKYNGSSITIMGRNSVLDKVREMPLVGGSGLFRFARGYAQAQTYSYNNNTGDAVVQYDVYVMHYS</sequence>
<dbReference type="GO" id="GO:0009699">
    <property type="term" value="P:phenylpropanoid biosynthetic process"/>
    <property type="evidence" value="ECO:0007669"/>
    <property type="project" value="UniProtKB-ARBA"/>
</dbReference>
<feature type="signal peptide" evidence="4">
    <location>
        <begin position="1"/>
        <end position="29"/>
    </location>
</feature>
<dbReference type="GO" id="GO:0048046">
    <property type="term" value="C:apoplast"/>
    <property type="evidence" value="ECO:0007669"/>
    <property type="project" value="UniProtKB-SubCell"/>
</dbReference>
<reference evidence="6" key="1">
    <citation type="submission" date="2020-07" db="EMBL/GenBank/DDBJ databases">
        <title>Ethylene signaling mediates host invasion by parasitic plants.</title>
        <authorList>
            <person name="Yoshida S."/>
        </authorList>
    </citation>
    <scope>NUCLEOTIDE SEQUENCE</scope>
    <source>
        <strain evidence="6">Okayama</strain>
    </source>
</reference>
<evidence type="ECO:0000256" key="4">
    <source>
        <dbReference type="RuleBase" id="RU363099"/>
    </source>
</evidence>
<dbReference type="PANTHER" id="PTHR21495">
    <property type="entry name" value="NUCLEOPORIN-RELATED"/>
    <property type="match status" value="1"/>
</dbReference>
<proteinExistence type="inferred from homology"/>
<dbReference type="EMBL" id="BMAC01000953">
    <property type="protein sequence ID" value="GFQ04545.1"/>
    <property type="molecule type" value="Genomic_DNA"/>
</dbReference>
<gene>
    <name evidence="6" type="ORF">PHJA_002598400</name>
</gene>
<feature type="transmembrane region" description="Helical" evidence="5">
    <location>
        <begin position="119"/>
        <end position="139"/>
    </location>
</feature>
<evidence type="ECO:0000256" key="3">
    <source>
        <dbReference type="ARBA" id="ARBA00022525"/>
    </source>
</evidence>
<evidence type="ECO:0000256" key="1">
    <source>
        <dbReference type="ARBA" id="ARBA00010746"/>
    </source>
</evidence>
<name>A0A830D7Q2_9LAMI</name>
<comment type="function">
    <text evidence="4">Dirigent proteins impart stereoselectivity on the phenoxy radical-coupling reaction, yielding optically active lignans from two molecules of coniferyl alcohol in the biosynthesis of lignans, flavonolignans, and alkaloids and thus plays a central role in plant secondary metabolism.</text>
</comment>
<comment type="caution">
    <text evidence="6">The sequence shown here is derived from an EMBL/GenBank/DDBJ whole genome shotgun (WGS) entry which is preliminary data.</text>
</comment>
<comment type="similarity">
    <text evidence="1 4">Belongs to the plant dirigent protein family.</text>
</comment>
<keyword evidence="5" id="KW-0472">Membrane</keyword>
<keyword evidence="3 4" id="KW-0964">Secreted</keyword>
<keyword evidence="4" id="KW-0732">Signal</keyword>
<dbReference type="OrthoDB" id="1864232at2759"/>
<keyword evidence="7" id="KW-1185">Reference proteome</keyword>
<evidence type="ECO:0000256" key="5">
    <source>
        <dbReference type="SAM" id="Phobius"/>
    </source>
</evidence>
<organism evidence="6 7">
    <name type="scientific">Phtheirospermum japonicum</name>
    <dbReference type="NCBI Taxonomy" id="374723"/>
    <lineage>
        <taxon>Eukaryota</taxon>
        <taxon>Viridiplantae</taxon>
        <taxon>Streptophyta</taxon>
        <taxon>Embryophyta</taxon>
        <taxon>Tracheophyta</taxon>
        <taxon>Spermatophyta</taxon>
        <taxon>Magnoliopsida</taxon>
        <taxon>eudicotyledons</taxon>
        <taxon>Gunneridae</taxon>
        <taxon>Pentapetalae</taxon>
        <taxon>asterids</taxon>
        <taxon>lamiids</taxon>
        <taxon>Lamiales</taxon>
        <taxon>Orobanchaceae</taxon>
        <taxon>Orobanchaceae incertae sedis</taxon>
        <taxon>Phtheirospermum</taxon>
    </lineage>
</organism>
<keyword evidence="5" id="KW-0812">Transmembrane</keyword>
<evidence type="ECO:0000256" key="2">
    <source>
        <dbReference type="ARBA" id="ARBA00011738"/>
    </source>
</evidence>
<comment type="subcellular location">
    <subcellularLocation>
        <location evidence="4">Secreted</location>
        <location evidence="4">Extracellular space</location>
        <location evidence="4">Apoplast</location>
    </subcellularLocation>
</comment>
<dbReference type="Pfam" id="PF03018">
    <property type="entry name" value="Dirigent"/>
    <property type="match status" value="1"/>
</dbReference>
<protein>
    <recommendedName>
        <fullName evidence="4">Dirigent protein</fullName>
    </recommendedName>
</protein>
<dbReference type="InterPro" id="IPR004265">
    <property type="entry name" value="Dirigent"/>
</dbReference>
<accession>A0A830D7Q2</accession>
<comment type="subunit">
    <text evidence="2 4">Homodimer.</text>
</comment>
<dbReference type="Gene3D" id="2.40.480.10">
    <property type="entry name" value="Allene oxide cyclase-like"/>
    <property type="match status" value="1"/>
</dbReference>
<dbReference type="Proteomes" id="UP000653305">
    <property type="component" value="Unassembled WGS sequence"/>
</dbReference>
<keyword evidence="5" id="KW-1133">Transmembrane helix</keyword>
<evidence type="ECO:0000313" key="7">
    <source>
        <dbReference type="Proteomes" id="UP000653305"/>
    </source>
</evidence>
<dbReference type="AlphaFoldDB" id="A0A830D7Q2"/>
<keyword evidence="4" id="KW-0052">Apoplast</keyword>
<evidence type="ECO:0000313" key="6">
    <source>
        <dbReference type="EMBL" id="GFQ04545.1"/>
    </source>
</evidence>
<dbReference type="InterPro" id="IPR044859">
    <property type="entry name" value="Allene_oxi_cyc_Dirigent"/>
</dbReference>
<feature type="chain" id="PRO_5033106829" description="Dirigent protein" evidence="4">
    <location>
        <begin position="30"/>
        <end position="206"/>
    </location>
</feature>